<dbReference type="Proteomes" id="UP000594638">
    <property type="component" value="Unassembled WGS sequence"/>
</dbReference>
<reference evidence="2 3" key="1">
    <citation type="submission" date="2019-12" db="EMBL/GenBank/DDBJ databases">
        <authorList>
            <person name="Alioto T."/>
            <person name="Alioto T."/>
            <person name="Gomez Garrido J."/>
        </authorList>
    </citation>
    <scope>NUCLEOTIDE SEQUENCE [LARGE SCALE GENOMIC DNA]</scope>
</reference>
<evidence type="ECO:0000313" key="2">
    <source>
        <dbReference type="EMBL" id="CAA3032135.1"/>
    </source>
</evidence>
<name>A0A8S0VL12_OLEEU</name>
<accession>A0A8S0VL12</accession>
<dbReference type="OrthoDB" id="1939750at2759"/>
<organism evidence="2 3">
    <name type="scientific">Olea europaea subsp. europaea</name>
    <dbReference type="NCBI Taxonomy" id="158383"/>
    <lineage>
        <taxon>Eukaryota</taxon>
        <taxon>Viridiplantae</taxon>
        <taxon>Streptophyta</taxon>
        <taxon>Embryophyta</taxon>
        <taxon>Tracheophyta</taxon>
        <taxon>Spermatophyta</taxon>
        <taxon>Magnoliopsida</taxon>
        <taxon>eudicotyledons</taxon>
        <taxon>Gunneridae</taxon>
        <taxon>Pentapetalae</taxon>
        <taxon>asterids</taxon>
        <taxon>lamiids</taxon>
        <taxon>Lamiales</taxon>
        <taxon>Oleaceae</taxon>
        <taxon>Oleeae</taxon>
        <taxon>Olea</taxon>
    </lineage>
</organism>
<evidence type="ECO:0000256" key="1">
    <source>
        <dbReference type="SAM" id="MobiDB-lite"/>
    </source>
</evidence>
<comment type="caution">
    <text evidence="2">The sequence shown here is derived from an EMBL/GenBank/DDBJ whole genome shotgun (WGS) entry which is preliminary data.</text>
</comment>
<gene>
    <name evidence="2" type="ORF">OLEA9_A112244</name>
</gene>
<keyword evidence="3" id="KW-1185">Reference proteome</keyword>
<dbReference type="PANTHER" id="PTHR33701">
    <property type="entry name" value="TRANSMEMBRANE PROTEIN"/>
    <property type="match status" value="1"/>
</dbReference>
<feature type="compositionally biased region" description="Polar residues" evidence="1">
    <location>
        <begin position="140"/>
        <end position="151"/>
    </location>
</feature>
<protein>
    <submittedName>
        <fullName evidence="2">Uncharacterized protein</fullName>
    </submittedName>
</protein>
<proteinExistence type="predicted"/>
<evidence type="ECO:0000313" key="3">
    <source>
        <dbReference type="Proteomes" id="UP000594638"/>
    </source>
</evidence>
<feature type="region of interest" description="Disordered" evidence="1">
    <location>
        <begin position="89"/>
        <end position="127"/>
    </location>
</feature>
<feature type="compositionally biased region" description="Low complexity" evidence="1">
    <location>
        <begin position="100"/>
        <end position="123"/>
    </location>
</feature>
<dbReference type="EMBL" id="CACTIH010009533">
    <property type="protein sequence ID" value="CAA3032135.1"/>
    <property type="molecule type" value="Genomic_DNA"/>
</dbReference>
<feature type="region of interest" description="Disordered" evidence="1">
    <location>
        <begin position="140"/>
        <end position="160"/>
    </location>
</feature>
<sequence length="160" mass="17950">MEENDSVWTVECLRGRLLAERVASRNAKEEADQLGTKLMELENLLKVETKSRNRVVKKLKFLQKKLQCNKISNALHELELSILSDKSQEISKHNGLQSHEIPAGEEISSSSSEANSPENLNSPVVTKNFEQNCASSTICDQSTELKSNQDSNDSKTEEEM</sequence>
<dbReference type="AlphaFoldDB" id="A0A8S0VL12"/>
<dbReference type="Gramene" id="OE9A112244T1">
    <property type="protein sequence ID" value="OE9A112244C1"/>
    <property type="gene ID" value="OE9A112244"/>
</dbReference>
<dbReference type="PANTHER" id="PTHR33701:SF2">
    <property type="entry name" value="TRANSMEMBRANE PROTEIN"/>
    <property type="match status" value="1"/>
</dbReference>